<gene>
    <name evidence="6" type="ORF">F3Y22_tig00109972pilonHSYRG00407</name>
</gene>
<evidence type="ECO:0000256" key="1">
    <source>
        <dbReference type="ARBA" id="ARBA00004194"/>
    </source>
</evidence>
<dbReference type="PANTHER" id="PTHR31444">
    <property type="entry name" value="OS11G0490100 PROTEIN"/>
    <property type="match status" value="1"/>
</dbReference>
<keyword evidence="7" id="KW-1185">Reference proteome</keyword>
<dbReference type="InterPro" id="IPR006514">
    <property type="entry name" value="IRX15/GXM/AGM"/>
</dbReference>
<keyword evidence="3" id="KW-1133">Transmembrane helix</keyword>
<name>A0A6A3BRR5_HIBSY</name>
<dbReference type="EMBL" id="VEPZ02000792">
    <property type="protein sequence ID" value="KAE8719294.1"/>
    <property type="molecule type" value="Genomic_DNA"/>
</dbReference>
<dbReference type="Pfam" id="PF21729">
    <property type="entry name" value="IRX15_IRX15L_GXM"/>
    <property type="match status" value="1"/>
</dbReference>
<evidence type="ECO:0000256" key="3">
    <source>
        <dbReference type="ARBA" id="ARBA00022989"/>
    </source>
</evidence>
<keyword evidence="5" id="KW-0472">Membrane</keyword>
<sequence length="622" mass="71065">MTAAEDNMAGLSIEDEEDDGVQIDLEESDAPFSLTRCFVGTFLTYGIHRGASQSQTWVEDDIFFGLTMKSMQTESRKMVLGVLTPICWFFTDFYGPPEVDNRLDSWQLLRHLMIVHISLGVWSGTSTKFSLYSETGRIDGLITEDETFHDEDEDIRMMRAVMKAIVCTNSGMISAVSPPMNEAGVRLLSRLNDEMNGVESDRQGLGYVMTENLEDEGNDGGLILLALCEQNTRRASGLALSRYEERVFRICLSHRDIGRRRQIRSFDTRRVSGHDRDGVQLLLEIHDRMRKELKAIDEEWDTCHRDIGRRRQIRSFDTRRVSGHDRRSLIKAGDDSLLCSIAKSRSQPINAFSDIETELRALVHYATSKRTPQQNFGEISVTYNVLRNRSPCNFLVFGLGYDSRMWNALNPHGKTLFLEEDQKWVDNVLKGEPDIRAYAVNYRTQLKEAGDLLKHYRTEPSCFPSNAYLSGNDRCKLALTGFPNEFYGTGWDFDNDRRAAWVFRGGAGKVEKLFATEFLCKKYLVKSVGRLWHFQIPPADKTTIHDDKIQEEHPDWPWSRCMKKEFPDMPKAIATSVVAARFGASIQGASPATTADGVQLLLEIHDRMRKELKAIDEEWDTW</sequence>
<keyword evidence="2" id="KW-0812">Transmembrane</keyword>
<organism evidence="6 7">
    <name type="scientific">Hibiscus syriacus</name>
    <name type="common">Rose of Sharon</name>
    <dbReference type="NCBI Taxonomy" id="106335"/>
    <lineage>
        <taxon>Eukaryota</taxon>
        <taxon>Viridiplantae</taxon>
        <taxon>Streptophyta</taxon>
        <taxon>Embryophyta</taxon>
        <taxon>Tracheophyta</taxon>
        <taxon>Spermatophyta</taxon>
        <taxon>Magnoliopsida</taxon>
        <taxon>eudicotyledons</taxon>
        <taxon>Gunneridae</taxon>
        <taxon>Pentapetalae</taxon>
        <taxon>rosids</taxon>
        <taxon>malvids</taxon>
        <taxon>Malvales</taxon>
        <taxon>Malvaceae</taxon>
        <taxon>Malvoideae</taxon>
        <taxon>Hibiscus</taxon>
    </lineage>
</organism>
<protein>
    <submittedName>
        <fullName evidence="6">Zinc finger family protein</fullName>
    </submittedName>
</protein>
<dbReference type="GO" id="GO:0045492">
    <property type="term" value="P:xylan biosynthetic process"/>
    <property type="evidence" value="ECO:0007669"/>
    <property type="project" value="InterPro"/>
</dbReference>
<evidence type="ECO:0000313" key="6">
    <source>
        <dbReference type="EMBL" id="KAE8719294.1"/>
    </source>
</evidence>
<comment type="caution">
    <text evidence="6">The sequence shown here is derived from an EMBL/GenBank/DDBJ whole genome shotgun (WGS) entry which is preliminary data.</text>
</comment>
<evidence type="ECO:0000313" key="7">
    <source>
        <dbReference type="Proteomes" id="UP000436088"/>
    </source>
</evidence>
<keyword evidence="4" id="KW-0333">Golgi apparatus</keyword>
<accession>A0A6A3BRR5</accession>
<evidence type="ECO:0000256" key="4">
    <source>
        <dbReference type="ARBA" id="ARBA00023034"/>
    </source>
</evidence>
<dbReference type="AlphaFoldDB" id="A0A6A3BRR5"/>
<evidence type="ECO:0000256" key="5">
    <source>
        <dbReference type="ARBA" id="ARBA00023136"/>
    </source>
</evidence>
<dbReference type="Proteomes" id="UP000436088">
    <property type="component" value="Unassembled WGS sequence"/>
</dbReference>
<evidence type="ECO:0000256" key="2">
    <source>
        <dbReference type="ARBA" id="ARBA00022692"/>
    </source>
</evidence>
<comment type="subcellular location">
    <subcellularLocation>
        <location evidence="1">Golgi apparatus membrane</location>
        <topology evidence="1">Single-pass membrane protein</topology>
    </subcellularLocation>
</comment>
<dbReference type="GO" id="GO:0000139">
    <property type="term" value="C:Golgi membrane"/>
    <property type="evidence" value="ECO:0007669"/>
    <property type="project" value="UniProtKB-SubCell"/>
</dbReference>
<proteinExistence type="predicted"/>
<reference evidence="6" key="1">
    <citation type="submission" date="2019-09" db="EMBL/GenBank/DDBJ databases">
        <title>Draft genome information of white flower Hibiscus syriacus.</title>
        <authorList>
            <person name="Kim Y.-M."/>
        </authorList>
    </citation>
    <scope>NUCLEOTIDE SEQUENCE [LARGE SCALE GENOMIC DNA]</scope>
    <source>
        <strain evidence="6">YM2019G1</strain>
    </source>
</reference>